<dbReference type="RefSeq" id="WP_119757521.1">
    <property type="nucleotide sequence ID" value="NZ_CP032382.1"/>
</dbReference>
<dbReference type="Pfam" id="PF07661">
    <property type="entry name" value="MORN_2"/>
    <property type="match status" value="3"/>
</dbReference>
<proteinExistence type="predicted"/>
<dbReference type="KEGG" id="chk:D4L85_28640"/>
<gene>
    <name evidence="1" type="ORF">D4L85_28640</name>
</gene>
<organism evidence="1 2">
    <name type="scientific">Chryseolinea soli</name>
    <dbReference type="NCBI Taxonomy" id="2321403"/>
    <lineage>
        <taxon>Bacteria</taxon>
        <taxon>Pseudomonadati</taxon>
        <taxon>Bacteroidota</taxon>
        <taxon>Cytophagia</taxon>
        <taxon>Cytophagales</taxon>
        <taxon>Fulvivirgaceae</taxon>
        <taxon>Chryseolinea</taxon>
    </lineage>
</organism>
<keyword evidence="2" id="KW-1185">Reference proteome</keyword>
<name>A0A385STV5_9BACT</name>
<protein>
    <submittedName>
        <fullName evidence="1">Toxin-antitoxin system YwqK family antitoxin</fullName>
    </submittedName>
</protein>
<dbReference type="OrthoDB" id="7342920at2"/>
<dbReference type="SUPFAM" id="SSF82185">
    <property type="entry name" value="Histone H3 K4-specific methyltransferase SET7/9 N-terminal domain"/>
    <property type="match status" value="1"/>
</dbReference>
<dbReference type="AlphaFoldDB" id="A0A385STV5"/>
<dbReference type="PROSITE" id="PS51257">
    <property type="entry name" value="PROKAR_LIPOPROTEIN"/>
    <property type="match status" value="1"/>
</dbReference>
<dbReference type="Proteomes" id="UP000266183">
    <property type="component" value="Chromosome"/>
</dbReference>
<accession>A0A385STV5</accession>
<evidence type="ECO:0000313" key="2">
    <source>
        <dbReference type="Proteomes" id="UP000266183"/>
    </source>
</evidence>
<dbReference type="InterPro" id="IPR011652">
    <property type="entry name" value="MORN_2"/>
</dbReference>
<evidence type="ECO:0000313" key="1">
    <source>
        <dbReference type="EMBL" id="AYB34302.1"/>
    </source>
</evidence>
<sequence length="264" mass="30334">MKISQRYILSILIAQTTIIGCARKEEVSYYPNGVVKSRVEIFDGKPQGIYRYFYPSGKLAIQGSQKAGRKNGMEEAFYESGSLKQSCEWKDNMRNGSLKKYNEKGDLLSIAFFRNDIKVDREDWYYFNGKIITRQLFDSLGNVIYIMNWDSLGRKIYSRAVPVIKIKNDSINVNEDCLISIRFGFQLTGEINFDFESLESADAPQIELERDSLKNIFLFKLKFQHPGKQEFLIMPRHVPVPGDTLSADGCGDKVFLFVKPQARV</sequence>
<dbReference type="Gene3D" id="3.90.930.1">
    <property type="match status" value="1"/>
</dbReference>
<reference evidence="2" key="1">
    <citation type="submission" date="2018-09" db="EMBL/GenBank/DDBJ databases">
        <title>Chryseolinea sp. KIS68-18 isolated from soil.</title>
        <authorList>
            <person name="Weon H.-Y."/>
            <person name="Kwon S.-W."/>
            <person name="Lee S.A."/>
        </authorList>
    </citation>
    <scope>NUCLEOTIDE SEQUENCE [LARGE SCALE GENOMIC DNA]</scope>
    <source>
        <strain evidence="2">KIS68-18</strain>
    </source>
</reference>
<dbReference type="EMBL" id="CP032382">
    <property type="protein sequence ID" value="AYB34302.1"/>
    <property type="molecule type" value="Genomic_DNA"/>
</dbReference>